<keyword evidence="2" id="KW-0805">Transcription regulation</keyword>
<dbReference type="PROSITE" id="PS50931">
    <property type="entry name" value="HTH_LYSR"/>
    <property type="match status" value="1"/>
</dbReference>
<dbReference type="SUPFAM" id="SSF53850">
    <property type="entry name" value="Periplasmic binding protein-like II"/>
    <property type="match status" value="1"/>
</dbReference>
<proteinExistence type="inferred from homology"/>
<dbReference type="InterPro" id="IPR036390">
    <property type="entry name" value="WH_DNA-bd_sf"/>
</dbReference>
<evidence type="ECO:0000256" key="2">
    <source>
        <dbReference type="ARBA" id="ARBA00023015"/>
    </source>
</evidence>
<dbReference type="PANTHER" id="PTHR30537:SF74">
    <property type="entry name" value="HTH-TYPE TRANSCRIPTIONAL REGULATOR TRPI"/>
    <property type="match status" value="1"/>
</dbReference>
<dbReference type="PANTHER" id="PTHR30537">
    <property type="entry name" value="HTH-TYPE TRANSCRIPTIONAL REGULATOR"/>
    <property type="match status" value="1"/>
</dbReference>
<dbReference type="Pfam" id="PF03466">
    <property type="entry name" value="LysR_substrate"/>
    <property type="match status" value="1"/>
</dbReference>
<sequence>MRNIPPLNWLRAFEVTARHGSFSLAAKELNVTQSAISQQVKNLENHLGCALFIRDAKQLQLTTIGNHYLPTVNQSFSQLAAATQSLFSHHPFINIRTDIAFATLFIAPRIAEFRRQYPEVQIVFENMIWWHHQPKMTGQCIEIRHGIGQWPEPCERLFNDQALAVSAPQLPDIPMRLDAFLAYPLFELTGVHYNWLLWLTKAGMQPINAQQSPVLIPMAADSSTLLYQFAKQGSGISLLSAALASYGLAKGEIKQAAVLPFAVRDSFYLIEPVFSLQPYEKAFIEWLLSICAEVNATLHTTLHTT</sequence>
<evidence type="ECO:0000259" key="5">
    <source>
        <dbReference type="PROSITE" id="PS50931"/>
    </source>
</evidence>
<comment type="similarity">
    <text evidence="1">Belongs to the LysR transcriptional regulatory family.</text>
</comment>
<accession>A0A6N7ERN3</accession>
<dbReference type="InParanoid" id="A0A6N7ERN3"/>
<dbReference type="Pfam" id="PF00126">
    <property type="entry name" value="HTH_1"/>
    <property type="match status" value="1"/>
</dbReference>
<dbReference type="Gene3D" id="3.40.190.10">
    <property type="entry name" value="Periplasmic binding protein-like II"/>
    <property type="match status" value="2"/>
</dbReference>
<dbReference type="InterPro" id="IPR000847">
    <property type="entry name" value="LysR_HTH_N"/>
</dbReference>
<keyword evidence="7" id="KW-1185">Reference proteome</keyword>
<evidence type="ECO:0000256" key="1">
    <source>
        <dbReference type="ARBA" id="ARBA00009437"/>
    </source>
</evidence>
<comment type="caution">
    <text evidence="6">The sequence shown here is derived from an EMBL/GenBank/DDBJ whole genome shotgun (WGS) entry which is preliminary data.</text>
</comment>
<name>A0A6N7ERN3_9GAMM</name>
<evidence type="ECO:0000313" key="7">
    <source>
        <dbReference type="Proteomes" id="UP000471298"/>
    </source>
</evidence>
<gene>
    <name evidence="6" type="ORF">GCU85_02085</name>
</gene>
<dbReference type="InterPro" id="IPR005119">
    <property type="entry name" value="LysR_subst-bd"/>
</dbReference>
<dbReference type="RefSeq" id="WP_152808864.1">
    <property type="nucleotide sequence ID" value="NZ_WHNW01000002.1"/>
</dbReference>
<organism evidence="6 7">
    <name type="scientific">Ostreibacterium oceani</name>
    <dbReference type="NCBI Taxonomy" id="2654998"/>
    <lineage>
        <taxon>Bacteria</taxon>
        <taxon>Pseudomonadati</taxon>
        <taxon>Pseudomonadota</taxon>
        <taxon>Gammaproteobacteria</taxon>
        <taxon>Cardiobacteriales</taxon>
        <taxon>Ostreibacteriaceae</taxon>
        <taxon>Ostreibacterium</taxon>
    </lineage>
</organism>
<dbReference type="SUPFAM" id="SSF46785">
    <property type="entry name" value="Winged helix' DNA-binding domain"/>
    <property type="match status" value="1"/>
</dbReference>
<dbReference type="GO" id="GO:0003700">
    <property type="term" value="F:DNA-binding transcription factor activity"/>
    <property type="evidence" value="ECO:0007669"/>
    <property type="project" value="InterPro"/>
</dbReference>
<dbReference type="InterPro" id="IPR058163">
    <property type="entry name" value="LysR-type_TF_proteobact-type"/>
</dbReference>
<dbReference type="Proteomes" id="UP000471298">
    <property type="component" value="Unassembled WGS sequence"/>
</dbReference>
<dbReference type="EMBL" id="WHNW01000002">
    <property type="protein sequence ID" value="MPV85524.1"/>
    <property type="molecule type" value="Genomic_DNA"/>
</dbReference>
<dbReference type="GO" id="GO:0043565">
    <property type="term" value="F:sequence-specific DNA binding"/>
    <property type="evidence" value="ECO:0007669"/>
    <property type="project" value="TreeGrafter"/>
</dbReference>
<protein>
    <submittedName>
        <fullName evidence="6">LysR family transcriptional regulator</fullName>
    </submittedName>
</protein>
<keyword evidence="3" id="KW-0238">DNA-binding</keyword>
<reference evidence="6 7" key="1">
    <citation type="submission" date="2019-10" db="EMBL/GenBank/DDBJ databases">
        <title>Cardiobacteriales fam. a chemoheterotrophic member of the order Cardiobacteriales, and proposal of Cardiobacteriales fam. nov.</title>
        <authorList>
            <person name="Wang C."/>
        </authorList>
    </citation>
    <scope>NUCLEOTIDE SEQUENCE [LARGE SCALE GENOMIC DNA]</scope>
    <source>
        <strain evidence="6 7">ML27</strain>
    </source>
</reference>
<evidence type="ECO:0000256" key="4">
    <source>
        <dbReference type="ARBA" id="ARBA00023163"/>
    </source>
</evidence>
<evidence type="ECO:0000256" key="3">
    <source>
        <dbReference type="ARBA" id="ARBA00023125"/>
    </source>
</evidence>
<evidence type="ECO:0000313" key="6">
    <source>
        <dbReference type="EMBL" id="MPV85524.1"/>
    </source>
</evidence>
<dbReference type="Gene3D" id="1.10.10.10">
    <property type="entry name" value="Winged helix-like DNA-binding domain superfamily/Winged helix DNA-binding domain"/>
    <property type="match status" value="1"/>
</dbReference>
<dbReference type="AlphaFoldDB" id="A0A6N7ERN3"/>
<dbReference type="InterPro" id="IPR036388">
    <property type="entry name" value="WH-like_DNA-bd_sf"/>
</dbReference>
<dbReference type="PRINTS" id="PR00039">
    <property type="entry name" value="HTHLYSR"/>
</dbReference>
<keyword evidence="4" id="KW-0804">Transcription</keyword>
<dbReference type="FunFam" id="1.10.10.10:FF:000038">
    <property type="entry name" value="Glycine cleavage system transcriptional activator"/>
    <property type="match status" value="1"/>
</dbReference>
<feature type="domain" description="HTH lysR-type" evidence="5">
    <location>
        <begin position="5"/>
        <end position="62"/>
    </location>
</feature>
<dbReference type="GO" id="GO:0006351">
    <property type="term" value="P:DNA-templated transcription"/>
    <property type="evidence" value="ECO:0007669"/>
    <property type="project" value="TreeGrafter"/>
</dbReference>